<dbReference type="GO" id="GO:0016740">
    <property type="term" value="F:transferase activity"/>
    <property type="evidence" value="ECO:0007669"/>
    <property type="project" value="UniProtKB-KW"/>
</dbReference>
<name>A0A5A7Q6C3_STRAF</name>
<evidence type="ECO:0000256" key="1">
    <source>
        <dbReference type="SAM" id="MobiDB-lite"/>
    </source>
</evidence>
<evidence type="ECO:0000313" key="4">
    <source>
        <dbReference type="Proteomes" id="UP000325081"/>
    </source>
</evidence>
<dbReference type="InterPro" id="IPR025836">
    <property type="entry name" value="Zn_knuckle_CX2CX4HX4C"/>
</dbReference>
<feature type="region of interest" description="Disordered" evidence="1">
    <location>
        <begin position="64"/>
        <end position="116"/>
    </location>
</feature>
<dbReference type="EMBL" id="BKCP01005883">
    <property type="protein sequence ID" value="GER40452.1"/>
    <property type="molecule type" value="Genomic_DNA"/>
</dbReference>
<proteinExistence type="predicted"/>
<feature type="region of interest" description="Disordered" evidence="1">
    <location>
        <begin position="233"/>
        <end position="259"/>
    </location>
</feature>
<feature type="domain" description="Zinc knuckle CX2CX4HX4C" evidence="2">
    <location>
        <begin position="5"/>
        <end position="33"/>
    </location>
</feature>
<accession>A0A5A7Q6C3</accession>
<protein>
    <submittedName>
        <fullName evidence="3">Nucleotidyltransferase family protein</fullName>
    </submittedName>
</protein>
<organism evidence="3 4">
    <name type="scientific">Striga asiatica</name>
    <name type="common">Asiatic witchweed</name>
    <name type="synonym">Buchnera asiatica</name>
    <dbReference type="NCBI Taxonomy" id="4170"/>
    <lineage>
        <taxon>Eukaryota</taxon>
        <taxon>Viridiplantae</taxon>
        <taxon>Streptophyta</taxon>
        <taxon>Embryophyta</taxon>
        <taxon>Tracheophyta</taxon>
        <taxon>Spermatophyta</taxon>
        <taxon>Magnoliopsida</taxon>
        <taxon>eudicotyledons</taxon>
        <taxon>Gunneridae</taxon>
        <taxon>Pentapetalae</taxon>
        <taxon>asterids</taxon>
        <taxon>lamiids</taxon>
        <taxon>Lamiales</taxon>
        <taxon>Orobanchaceae</taxon>
        <taxon>Buchnereae</taxon>
        <taxon>Striga</taxon>
    </lineage>
</organism>
<gene>
    <name evidence="3" type="ORF">STAS_17129</name>
</gene>
<dbReference type="OrthoDB" id="1924068at2759"/>
<dbReference type="Proteomes" id="UP000325081">
    <property type="component" value="Unassembled WGS sequence"/>
</dbReference>
<keyword evidence="3" id="KW-0808">Transferase</keyword>
<evidence type="ECO:0000313" key="3">
    <source>
        <dbReference type="EMBL" id="GER40452.1"/>
    </source>
</evidence>
<sequence>MGETKIKVLFKYERLINFCVYCGHLGHVDKTCDQRAADITTGKLKESLYGEWLRAADIYHPSPSSLSTASYPNNNIETNQPSPNPSNQSNSQPMESNNIPKSPNIPNSKHNQNLTNNQNLAQHPIPIEKLITTAEKDVHLQDAEPITQTRDMDTDNQSPPLVQQQLVSVCQETPSLIQSSQDITGMRKNWKRKMQSNTKTKAETNLKQSTGKRTISELWDFENRTKIPSQEWKKCPHLEPPMGPRYTRLEANRETAKEL</sequence>
<dbReference type="Pfam" id="PF14392">
    <property type="entry name" value="zf-CCHC_4"/>
    <property type="match status" value="1"/>
</dbReference>
<dbReference type="AlphaFoldDB" id="A0A5A7Q6C3"/>
<feature type="compositionally biased region" description="Low complexity" evidence="1">
    <location>
        <begin position="79"/>
        <end position="116"/>
    </location>
</feature>
<feature type="compositionally biased region" description="Polar residues" evidence="1">
    <location>
        <begin position="64"/>
        <end position="78"/>
    </location>
</feature>
<keyword evidence="4" id="KW-1185">Reference proteome</keyword>
<feature type="compositionally biased region" description="Basic and acidic residues" evidence="1">
    <location>
        <begin position="247"/>
        <end position="259"/>
    </location>
</feature>
<evidence type="ECO:0000259" key="2">
    <source>
        <dbReference type="Pfam" id="PF14392"/>
    </source>
</evidence>
<reference evidence="4" key="1">
    <citation type="journal article" date="2019" name="Curr. Biol.">
        <title>Genome Sequence of Striga asiatica Provides Insight into the Evolution of Plant Parasitism.</title>
        <authorList>
            <person name="Yoshida S."/>
            <person name="Kim S."/>
            <person name="Wafula E.K."/>
            <person name="Tanskanen J."/>
            <person name="Kim Y.M."/>
            <person name="Honaas L."/>
            <person name="Yang Z."/>
            <person name="Spallek T."/>
            <person name="Conn C.E."/>
            <person name="Ichihashi Y."/>
            <person name="Cheong K."/>
            <person name="Cui S."/>
            <person name="Der J.P."/>
            <person name="Gundlach H."/>
            <person name="Jiao Y."/>
            <person name="Hori C."/>
            <person name="Ishida J.K."/>
            <person name="Kasahara H."/>
            <person name="Kiba T."/>
            <person name="Kim M.S."/>
            <person name="Koo N."/>
            <person name="Laohavisit A."/>
            <person name="Lee Y.H."/>
            <person name="Lumba S."/>
            <person name="McCourt P."/>
            <person name="Mortimer J.C."/>
            <person name="Mutuku J.M."/>
            <person name="Nomura T."/>
            <person name="Sasaki-Sekimoto Y."/>
            <person name="Seto Y."/>
            <person name="Wang Y."/>
            <person name="Wakatake T."/>
            <person name="Sakakibara H."/>
            <person name="Demura T."/>
            <person name="Yamaguchi S."/>
            <person name="Yoneyama K."/>
            <person name="Manabe R.I."/>
            <person name="Nelson D.C."/>
            <person name="Schulman A.H."/>
            <person name="Timko M.P."/>
            <person name="dePamphilis C.W."/>
            <person name="Choi D."/>
            <person name="Shirasu K."/>
        </authorList>
    </citation>
    <scope>NUCLEOTIDE SEQUENCE [LARGE SCALE GENOMIC DNA]</scope>
    <source>
        <strain evidence="4">cv. UVA1</strain>
    </source>
</reference>
<comment type="caution">
    <text evidence="3">The sequence shown here is derived from an EMBL/GenBank/DDBJ whole genome shotgun (WGS) entry which is preliminary data.</text>
</comment>